<evidence type="ECO:0008006" key="4">
    <source>
        <dbReference type="Google" id="ProtNLM"/>
    </source>
</evidence>
<gene>
    <name evidence="2" type="ORF">GDO78_005658</name>
</gene>
<keyword evidence="3" id="KW-1185">Reference proteome</keyword>
<keyword evidence="1" id="KW-0732">Signal</keyword>
<dbReference type="AlphaFoldDB" id="A0A8J6FLN8"/>
<organism evidence="2 3">
    <name type="scientific">Eleutherodactylus coqui</name>
    <name type="common">Puerto Rican coqui</name>
    <dbReference type="NCBI Taxonomy" id="57060"/>
    <lineage>
        <taxon>Eukaryota</taxon>
        <taxon>Metazoa</taxon>
        <taxon>Chordata</taxon>
        <taxon>Craniata</taxon>
        <taxon>Vertebrata</taxon>
        <taxon>Euteleostomi</taxon>
        <taxon>Amphibia</taxon>
        <taxon>Batrachia</taxon>
        <taxon>Anura</taxon>
        <taxon>Neobatrachia</taxon>
        <taxon>Hyloidea</taxon>
        <taxon>Eleutherodactylidae</taxon>
        <taxon>Eleutherodactylinae</taxon>
        <taxon>Eleutherodactylus</taxon>
        <taxon>Eleutherodactylus</taxon>
    </lineage>
</organism>
<accession>A0A8J6FLN8</accession>
<comment type="caution">
    <text evidence="2">The sequence shown here is derived from an EMBL/GenBank/DDBJ whole genome shotgun (WGS) entry which is preliminary data.</text>
</comment>
<dbReference type="EMBL" id="WNTK01000002">
    <property type="protein sequence ID" value="KAG9489849.1"/>
    <property type="molecule type" value="Genomic_DNA"/>
</dbReference>
<sequence length="120" mass="13517">MWIPKLLATCFLFVFLISSSFSPTHLISLLGFQNRHTFNMHRIYFLDIEELQTGDNAKALAMLIRGEPSTNLTSVLRHPSQGVISDSWILVGNASTEYVRGVTGRIIIGQECNKFMLLSE</sequence>
<name>A0A8J6FLN8_ELECQ</name>
<evidence type="ECO:0000256" key="1">
    <source>
        <dbReference type="SAM" id="SignalP"/>
    </source>
</evidence>
<dbReference type="Proteomes" id="UP000770717">
    <property type="component" value="Unassembled WGS sequence"/>
</dbReference>
<feature type="signal peptide" evidence="1">
    <location>
        <begin position="1"/>
        <end position="22"/>
    </location>
</feature>
<evidence type="ECO:0000313" key="3">
    <source>
        <dbReference type="Proteomes" id="UP000770717"/>
    </source>
</evidence>
<proteinExistence type="predicted"/>
<evidence type="ECO:0000313" key="2">
    <source>
        <dbReference type="EMBL" id="KAG9489849.1"/>
    </source>
</evidence>
<reference evidence="2" key="1">
    <citation type="thesis" date="2020" institute="ProQuest LLC" country="789 East Eisenhower Parkway, Ann Arbor, MI, USA">
        <title>Comparative Genomics and Chromosome Evolution.</title>
        <authorList>
            <person name="Mudd A.B."/>
        </authorList>
    </citation>
    <scope>NUCLEOTIDE SEQUENCE</scope>
    <source>
        <strain evidence="2">HN-11 Male</strain>
        <tissue evidence="2">Kidney and liver</tissue>
    </source>
</reference>
<protein>
    <recommendedName>
        <fullName evidence="4">Dirigent protein</fullName>
    </recommendedName>
</protein>
<feature type="chain" id="PRO_5035159981" description="Dirigent protein" evidence="1">
    <location>
        <begin position="23"/>
        <end position="120"/>
    </location>
</feature>